<feature type="region of interest" description="Disordered" evidence="1">
    <location>
        <begin position="22"/>
        <end position="59"/>
    </location>
</feature>
<evidence type="ECO:0000313" key="3">
    <source>
        <dbReference type="Proteomes" id="UP000077885"/>
    </source>
</evidence>
<dbReference type="AlphaFoldDB" id="A0A1A9RYH8"/>
<evidence type="ECO:0000313" key="2">
    <source>
        <dbReference type="EMBL" id="OAM30026.1"/>
    </source>
</evidence>
<feature type="compositionally biased region" description="Basic residues" evidence="1">
    <location>
        <begin position="32"/>
        <end position="45"/>
    </location>
</feature>
<accession>A0A1A9RYH8</accession>
<organism evidence="2 3">
    <name type="scientific">Eikenella longinqua</name>
    <dbReference type="NCBI Taxonomy" id="1795827"/>
    <lineage>
        <taxon>Bacteria</taxon>
        <taxon>Pseudomonadati</taxon>
        <taxon>Pseudomonadota</taxon>
        <taxon>Betaproteobacteria</taxon>
        <taxon>Neisseriales</taxon>
        <taxon>Neisseriaceae</taxon>
        <taxon>Eikenella</taxon>
    </lineage>
</organism>
<evidence type="ECO:0000256" key="1">
    <source>
        <dbReference type="SAM" id="MobiDB-lite"/>
    </source>
</evidence>
<feature type="compositionally biased region" description="Polar residues" evidence="1">
    <location>
        <begin position="48"/>
        <end position="59"/>
    </location>
</feature>
<comment type="caution">
    <text evidence="2">The sequence shown here is derived from an EMBL/GenBank/DDBJ whole genome shotgun (WGS) entry which is preliminary data.</text>
</comment>
<gene>
    <name evidence="2" type="ORF">A7P95_03120</name>
</gene>
<protein>
    <submittedName>
        <fullName evidence="2">Uncharacterized protein</fullName>
    </submittedName>
</protein>
<reference evidence="3" key="1">
    <citation type="submission" date="2016-05" db="EMBL/GenBank/DDBJ databases">
        <title>Draft genome of Corynebacterium afermentans subsp. afermentans LCDC 88199T.</title>
        <authorList>
            <person name="Bernier A.-M."/>
            <person name="Bernard K."/>
        </authorList>
    </citation>
    <scope>NUCLEOTIDE SEQUENCE [LARGE SCALE GENOMIC DNA]</scope>
    <source>
        <strain evidence="3">NML02-A-017</strain>
    </source>
</reference>
<keyword evidence="3" id="KW-1185">Reference proteome</keyword>
<name>A0A1A9RYH8_9NEIS</name>
<proteinExistence type="predicted"/>
<sequence>MMVEALAADVYFKPQNCKLNTTTKFQNDSHSSPRHCRRDKPRPKRSAIGSTNSAAIPRRNSSIKGGSIIVYTYFAAINELLHKSSAMIW</sequence>
<dbReference type="Proteomes" id="UP000077885">
    <property type="component" value="Unassembled WGS sequence"/>
</dbReference>
<dbReference type="EMBL" id="LXSL01000013">
    <property type="protein sequence ID" value="OAM30026.1"/>
    <property type="molecule type" value="Genomic_DNA"/>
</dbReference>